<organism evidence="9 10">
    <name type="scientific">Phytophthora nicotianae P1976</name>
    <dbReference type="NCBI Taxonomy" id="1317066"/>
    <lineage>
        <taxon>Eukaryota</taxon>
        <taxon>Sar</taxon>
        <taxon>Stramenopiles</taxon>
        <taxon>Oomycota</taxon>
        <taxon>Peronosporomycetes</taxon>
        <taxon>Peronosporales</taxon>
        <taxon>Peronosporaceae</taxon>
        <taxon>Phytophthora</taxon>
    </lineage>
</organism>
<feature type="domain" description="Core Histone H2A/H2B/H3" evidence="8">
    <location>
        <begin position="24"/>
        <end position="108"/>
    </location>
</feature>
<keyword evidence="7" id="KW-0544">Nucleosome core</keyword>
<dbReference type="InterPro" id="IPR009072">
    <property type="entry name" value="Histone-fold"/>
</dbReference>
<evidence type="ECO:0000256" key="2">
    <source>
        <dbReference type="ARBA" id="ARBA00004286"/>
    </source>
</evidence>
<reference evidence="9 10" key="1">
    <citation type="submission" date="2013-11" db="EMBL/GenBank/DDBJ databases">
        <title>The Genome Sequence of Phytophthora parasitica P1976.</title>
        <authorList>
            <consortium name="The Broad Institute Genomics Platform"/>
            <person name="Russ C."/>
            <person name="Tyler B."/>
            <person name="Panabieres F."/>
            <person name="Shan W."/>
            <person name="Tripathy S."/>
            <person name="Grunwald N."/>
            <person name="Machado M."/>
            <person name="Johnson C.S."/>
            <person name="Walker B."/>
            <person name="Young S."/>
            <person name="Zeng Q."/>
            <person name="Gargeya S."/>
            <person name="Fitzgerald M."/>
            <person name="Haas B."/>
            <person name="Abouelleil A."/>
            <person name="Allen A.W."/>
            <person name="Alvarado L."/>
            <person name="Arachchi H.M."/>
            <person name="Berlin A.M."/>
            <person name="Chapman S.B."/>
            <person name="Gainer-Dewar J."/>
            <person name="Goldberg J."/>
            <person name="Griggs A."/>
            <person name="Gujja S."/>
            <person name="Hansen M."/>
            <person name="Howarth C."/>
            <person name="Imamovic A."/>
            <person name="Ireland A."/>
            <person name="Larimer J."/>
            <person name="McCowan C."/>
            <person name="Murphy C."/>
            <person name="Pearson M."/>
            <person name="Poon T.W."/>
            <person name="Priest M."/>
            <person name="Roberts A."/>
            <person name="Saif S."/>
            <person name="Shea T."/>
            <person name="Sisk P."/>
            <person name="Sykes S."/>
            <person name="Wortman J."/>
            <person name="Nusbaum C."/>
            <person name="Birren B."/>
        </authorList>
    </citation>
    <scope>NUCLEOTIDE SEQUENCE [LARGE SCALE GENOMIC DNA]</scope>
    <source>
        <strain evidence="9 10">P1976</strain>
    </source>
</reference>
<evidence type="ECO:0000256" key="5">
    <source>
        <dbReference type="ARBA" id="ARBA00023125"/>
    </source>
</evidence>
<keyword evidence="6" id="KW-0539">Nucleus</keyword>
<evidence type="ECO:0000259" key="8">
    <source>
        <dbReference type="Pfam" id="PF00125"/>
    </source>
</evidence>
<dbReference type="InterPro" id="IPR000164">
    <property type="entry name" value="Histone_H3/CENP-A"/>
</dbReference>
<dbReference type="Gene3D" id="1.10.20.10">
    <property type="entry name" value="Histone, subunit A"/>
    <property type="match status" value="1"/>
</dbReference>
<sequence>MAMKASRKTAPMAGGIKLPHRYKPGTVVLREIRKYQKSYKLLMRKLPFSRLVREIMQDFKTDLRITAAALEALQEATGIVAVELFEYANILAIHAKRVTVMNADIRLAKLMVGGHQNCFATIGLK</sequence>
<dbReference type="EMBL" id="ANJA01002655">
    <property type="protein sequence ID" value="ETO68401.1"/>
    <property type="molecule type" value="Genomic_DNA"/>
</dbReference>
<protein>
    <recommendedName>
        <fullName evidence="8">Core Histone H2A/H2B/H3 domain-containing protein</fullName>
    </recommendedName>
</protein>
<dbReference type="GO" id="GO:0030527">
    <property type="term" value="F:structural constituent of chromatin"/>
    <property type="evidence" value="ECO:0007669"/>
    <property type="project" value="InterPro"/>
</dbReference>
<evidence type="ECO:0000256" key="7">
    <source>
        <dbReference type="ARBA" id="ARBA00023269"/>
    </source>
</evidence>
<gene>
    <name evidence="9" type="ORF">F444_14751</name>
</gene>
<evidence type="ECO:0000256" key="3">
    <source>
        <dbReference type="ARBA" id="ARBA00010343"/>
    </source>
</evidence>
<dbReference type="PRINTS" id="PR00622">
    <property type="entry name" value="HISTONEH3"/>
</dbReference>
<dbReference type="PANTHER" id="PTHR11426">
    <property type="entry name" value="HISTONE H3"/>
    <property type="match status" value="1"/>
</dbReference>
<comment type="subcellular location">
    <subcellularLocation>
        <location evidence="2">Chromosome</location>
    </subcellularLocation>
    <subcellularLocation>
        <location evidence="1">Nucleus</location>
    </subcellularLocation>
</comment>
<dbReference type="Proteomes" id="UP000028582">
    <property type="component" value="Unassembled WGS sequence"/>
</dbReference>
<dbReference type="Pfam" id="PF00125">
    <property type="entry name" value="Histone"/>
    <property type="match status" value="1"/>
</dbReference>
<dbReference type="SMART" id="SM00428">
    <property type="entry name" value="H3"/>
    <property type="match status" value="1"/>
</dbReference>
<dbReference type="InterPro" id="IPR007125">
    <property type="entry name" value="H2A/H2B/H3"/>
</dbReference>
<dbReference type="AlphaFoldDB" id="A0A080ZP40"/>
<dbReference type="FunFam" id="1.10.20.10:FF:000085">
    <property type="entry name" value="Histone H3.2"/>
    <property type="match status" value="1"/>
</dbReference>
<keyword evidence="4" id="KW-0158">Chromosome</keyword>
<evidence type="ECO:0000256" key="6">
    <source>
        <dbReference type="ARBA" id="ARBA00023242"/>
    </source>
</evidence>
<dbReference type="GO" id="GO:0046982">
    <property type="term" value="F:protein heterodimerization activity"/>
    <property type="evidence" value="ECO:0007669"/>
    <property type="project" value="InterPro"/>
</dbReference>
<evidence type="ECO:0000313" key="10">
    <source>
        <dbReference type="Proteomes" id="UP000028582"/>
    </source>
</evidence>
<dbReference type="GO" id="GO:0000786">
    <property type="term" value="C:nucleosome"/>
    <property type="evidence" value="ECO:0007669"/>
    <property type="project" value="UniProtKB-KW"/>
</dbReference>
<dbReference type="PROSITE" id="PS00959">
    <property type="entry name" value="HISTONE_H3_2"/>
    <property type="match status" value="1"/>
</dbReference>
<evidence type="ECO:0000256" key="4">
    <source>
        <dbReference type="ARBA" id="ARBA00022454"/>
    </source>
</evidence>
<evidence type="ECO:0000313" key="9">
    <source>
        <dbReference type="EMBL" id="ETO68401.1"/>
    </source>
</evidence>
<dbReference type="SUPFAM" id="SSF47113">
    <property type="entry name" value="Histone-fold"/>
    <property type="match status" value="1"/>
</dbReference>
<keyword evidence="5" id="KW-0238">DNA-binding</keyword>
<dbReference type="CDD" id="cd22911">
    <property type="entry name" value="HFD_H3"/>
    <property type="match status" value="1"/>
</dbReference>
<comment type="similarity">
    <text evidence="3">Belongs to the histone H3 family.</text>
</comment>
<dbReference type="GO" id="GO:0003677">
    <property type="term" value="F:DNA binding"/>
    <property type="evidence" value="ECO:0007669"/>
    <property type="project" value="UniProtKB-KW"/>
</dbReference>
<proteinExistence type="inferred from homology"/>
<comment type="caution">
    <text evidence="9">The sequence shown here is derived from an EMBL/GenBank/DDBJ whole genome shotgun (WGS) entry which is preliminary data.</text>
</comment>
<name>A0A080ZP40_PHYNI</name>
<evidence type="ECO:0000256" key="1">
    <source>
        <dbReference type="ARBA" id="ARBA00004123"/>
    </source>
</evidence>
<accession>A0A080ZP40</accession>
<dbReference type="GO" id="GO:0005634">
    <property type="term" value="C:nucleus"/>
    <property type="evidence" value="ECO:0007669"/>
    <property type="project" value="UniProtKB-SubCell"/>
</dbReference>